<sequence>MDEVESQRPQPQSNAANKHEVAEKKSQKTVLRRALLVVNFTMMIVGTAGSPLLLRLYFLKGGSRKWLSSWLQTGGCPVILLPLAVSYCYRRGRDPSARPFLITLPLLLACAALGVVTGLDDFLYAYGMSYLPVSTSSLLVSTQLGFTALFAFLLVKQRFTSYAINAVALLMFGAVVLGIHSSGDRPEGESRGQYYAGFVMTLGAAALYGLLLPLVELTYAKAKQKITYTLVMEMQLVMGFFATLFCTVAMLVNKDFQAIPREAKLFELGETTYYLLLVFSAIMWQFFFLGTIGAIFYASALLAGVLMAVLIPVTEVLAVVFFHESFNGGKGIALALSLWGFASYFYGEWKQERKRKRNKSLVPAEPSLVNSTN</sequence>
<feature type="transmembrane region" description="Helical" evidence="7">
    <location>
        <begin position="194"/>
        <end position="215"/>
    </location>
</feature>
<protein>
    <recommendedName>
        <fullName evidence="7">Probable purine permease</fullName>
    </recommendedName>
</protein>
<comment type="similarity">
    <text evidence="2 7">Belongs to the purine permeases (TC 2.A.7.14) family.</text>
</comment>
<feature type="compositionally biased region" description="Polar residues" evidence="8">
    <location>
        <begin position="7"/>
        <end position="16"/>
    </location>
</feature>
<feature type="region of interest" description="Disordered" evidence="8">
    <location>
        <begin position="1"/>
        <end position="24"/>
    </location>
</feature>
<comment type="subcellular location">
    <subcellularLocation>
        <location evidence="1 7">Membrane</location>
        <topology evidence="1 7">Multi-pass membrane protein</topology>
    </subcellularLocation>
</comment>
<evidence type="ECO:0000313" key="10">
    <source>
        <dbReference type="Proteomes" id="UP001140949"/>
    </source>
</evidence>
<reference evidence="9" key="2">
    <citation type="submission" date="2023-04" db="EMBL/GenBank/DDBJ databases">
        <authorList>
            <person name="Bruccoleri R.E."/>
            <person name="Oakeley E.J."/>
            <person name="Faust A.-M."/>
            <person name="Dessus-Babus S."/>
            <person name="Altorfer M."/>
            <person name="Burckhardt D."/>
            <person name="Oertli M."/>
            <person name="Naumann U."/>
            <person name="Petersen F."/>
            <person name="Wong J."/>
        </authorList>
    </citation>
    <scope>NUCLEOTIDE SEQUENCE</scope>
    <source>
        <strain evidence="9">GSM-AAB239-AS_SAM_17_03QT</strain>
        <tissue evidence="9">Leaf</tissue>
    </source>
</reference>
<keyword evidence="10" id="KW-1185">Reference proteome</keyword>
<evidence type="ECO:0000256" key="1">
    <source>
        <dbReference type="ARBA" id="ARBA00004141"/>
    </source>
</evidence>
<gene>
    <name evidence="9" type="ORF">M6B38_233470</name>
</gene>
<comment type="caution">
    <text evidence="9">The sequence shown here is derived from an EMBL/GenBank/DDBJ whole genome shotgun (WGS) entry which is preliminary data.</text>
</comment>
<evidence type="ECO:0000256" key="4">
    <source>
        <dbReference type="ARBA" id="ARBA00022692"/>
    </source>
</evidence>
<feature type="transmembrane region" description="Helical" evidence="7">
    <location>
        <begin position="301"/>
        <end position="322"/>
    </location>
</feature>
<dbReference type="Proteomes" id="UP001140949">
    <property type="component" value="Unassembled WGS sequence"/>
</dbReference>
<keyword evidence="4 7" id="KW-0812">Transmembrane</keyword>
<accession>A0AAX6DQK7</accession>
<feature type="transmembrane region" description="Helical" evidence="7">
    <location>
        <begin position="131"/>
        <end position="155"/>
    </location>
</feature>
<dbReference type="GO" id="GO:0016020">
    <property type="term" value="C:membrane"/>
    <property type="evidence" value="ECO:0007669"/>
    <property type="project" value="UniProtKB-SubCell"/>
</dbReference>
<dbReference type="PANTHER" id="PTHR31376">
    <property type="entry name" value="OS09G0467300 PROTEIN-RELATED"/>
    <property type="match status" value="1"/>
</dbReference>
<dbReference type="InterPro" id="IPR030182">
    <property type="entry name" value="PUP_plant"/>
</dbReference>
<evidence type="ECO:0000256" key="8">
    <source>
        <dbReference type="SAM" id="MobiDB-lite"/>
    </source>
</evidence>
<organism evidence="9 10">
    <name type="scientific">Iris pallida</name>
    <name type="common">Sweet iris</name>
    <dbReference type="NCBI Taxonomy" id="29817"/>
    <lineage>
        <taxon>Eukaryota</taxon>
        <taxon>Viridiplantae</taxon>
        <taxon>Streptophyta</taxon>
        <taxon>Embryophyta</taxon>
        <taxon>Tracheophyta</taxon>
        <taxon>Spermatophyta</taxon>
        <taxon>Magnoliopsida</taxon>
        <taxon>Liliopsida</taxon>
        <taxon>Asparagales</taxon>
        <taxon>Iridaceae</taxon>
        <taxon>Iridoideae</taxon>
        <taxon>Irideae</taxon>
        <taxon>Iris</taxon>
    </lineage>
</organism>
<dbReference type="EMBL" id="JANAVB010042507">
    <property type="protein sequence ID" value="KAJ6794087.1"/>
    <property type="molecule type" value="Genomic_DNA"/>
</dbReference>
<dbReference type="Pfam" id="PF16913">
    <property type="entry name" value="PUNUT"/>
    <property type="match status" value="1"/>
</dbReference>
<feature type="transmembrane region" description="Helical" evidence="7">
    <location>
        <begin position="101"/>
        <end position="119"/>
    </location>
</feature>
<dbReference type="SUPFAM" id="SSF103481">
    <property type="entry name" value="Multidrug resistance efflux transporter EmrE"/>
    <property type="match status" value="1"/>
</dbReference>
<evidence type="ECO:0000313" key="9">
    <source>
        <dbReference type="EMBL" id="KAJ6794087.1"/>
    </source>
</evidence>
<dbReference type="InterPro" id="IPR037185">
    <property type="entry name" value="EmrE-like"/>
</dbReference>
<keyword evidence="5 7" id="KW-1133">Transmembrane helix</keyword>
<evidence type="ECO:0000256" key="5">
    <source>
        <dbReference type="ARBA" id="ARBA00022989"/>
    </source>
</evidence>
<dbReference type="AlphaFoldDB" id="A0AAX6DQK7"/>
<feature type="transmembrane region" description="Helical" evidence="7">
    <location>
        <begin position="328"/>
        <end position="347"/>
    </location>
</feature>
<feature type="transmembrane region" description="Helical" evidence="7">
    <location>
        <begin position="162"/>
        <end position="182"/>
    </location>
</feature>
<dbReference type="GO" id="GO:0005345">
    <property type="term" value="F:purine nucleobase transmembrane transporter activity"/>
    <property type="evidence" value="ECO:0007669"/>
    <property type="project" value="UniProtKB-UniRule"/>
</dbReference>
<reference evidence="9" key="1">
    <citation type="journal article" date="2023" name="GigaByte">
        <title>Genome assembly of the bearded iris, Iris pallida Lam.</title>
        <authorList>
            <person name="Bruccoleri R.E."/>
            <person name="Oakeley E.J."/>
            <person name="Faust A.M.E."/>
            <person name="Altorfer M."/>
            <person name="Dessus-Babus S."/>
            <person name="Burckhardt D."/>
            <person name="Oertli M."/>
            <person name="Naumann U."/>
            <person name="Petersen F."/>
            <person name="Wong J."/>
        </authorList>
    </citation>
    <scope>NUCLEOTIDE SEQUENCE</scope>
    <source>
        <strain evidence="9">GSM-AAB239-AS_SAM_17_03QT</strain>
    </source>
</reference>
<evidence type="ECO:0000256" key="3">
    <source>
        <dbReference type="ARBA" id="ARBA00022448"/>
    </source>
</evidence>
<feature type="transmembrane region" description="Helical" evidence="7">
    <location>
        <begin position="236"/>
        <end position="253"/>
    </location>
</feature>
<dbReference type="GO" id="GO:0015211">
    <property type="term" value="F:purine nucleoside transmembrane transporter activity"/>
    <property type="evidence" value="ECO:0007669"/>
    <property type="project" value="UniProtKB-UniRule"/>
</dbReference>
<feature type="transmembrane region" description="Helical" evidence="7">
    <location>
        <begin position="34"/>
        <end position="58"/>
    </location>
</feature>
<evidence type="ECO:0000256" key="2">
    <source>
        <dbReference type="ARBA" id="ARBA00006213"/>
    </source>
</evidence>
<feature type="transmembrane region" description="Helical" evidence="7">
    <location>
        <begin position="70"/>
        <end position="89"/>
    </location>
</feature>
<evidence type="ECO:0000256" key="6">
    <source>
        <dbReference type="ARBA" id="ARBA00023136"/>
    </source>
</evidence>
<keyword evidence="3 7" id="KW-0813">Transport</keyword>
<name>A0AAX6DQK7_IRIPA</name>
<keyword evidence="6 7" id="KW-0472">Membrane</keyword>
<dbReference type="PANTHER" id="PTHR31376:SF105">
    <property type="entry name" value="PURINE PERMEASE-RELATED"/>
    <property type="match status" value="1"/>
</dbReference>
<feature type="transmembrane region" description="Helical" evidence="7">
    <location>
        <begin position="273"/>
        <end position="296"/>
    </location>
</feature>
<proteinExistence type="inferred from homology"/>
<evidence type="ECO:0000256" key="7">
    <source>
        <dbReference type="RuleBase" id="RU368015"/>
    </source>
</evidence>